<dbReference type="GO" id="GO:0031177">
    <property type="term" value="F:phosphopantetheine binding"/>
    <property type="evidence" value="ECO:0007669"/>
    <property type="project" value="TreeGrafter"/>
</dbReference>
<protein>
    <submittedName>
        <fullName evidence="5">Amino acid adenylation domain protein</fullName>
    </submittedName>
</protein>
<keyword evidence="6" id="KW-1185">Reference proteome</keyword>
<dbReference type="InterPro" id="IPR042099">
    <property type="entry name" value="ANL_N_sf"/>
</dbReference>
<gene>
    <name evidence="5" type="ORF">VIBC2010_14149</name>
</gene>
<evidence type="ECO:0000256" key="2">
    <source>
        <dbReference type="ARBA" id="ARBA00022450"/>
    </source>
</evidence>
<evidence type="ECO:0000256" key="1">
    <source>
        <dbReference type="ARBA" id="ARBA00001957"/>
    </source>
</evidence>
<dbReference type="InterPro" id="IPR009081">
    <property type="entry name" value="PP-bd_ACP"/>
</dbReference>
<dbReference type="InterPro" id="IPR020845">
    <property type="entry name" value="AMP-binding_CS"/>
</dbReference>
<dbReference type="SUPFAM" id="SSF52777">
    <property type="entry name" value="CoA-dependent acyltransferases"/>
    <property type="match status" value="2"/>
</dbReference>
<dbReference type="Gene3D" id="1.10.1200.10">
    <property type="entry name" value="ACP-like"/>
    <property type="match status" value="1"/>
</dbReference>
<name>E3BMB5_9VIBR</name>
<dbReference type="InterPro" id="IPR036736">
    <property type="entry name" value="ACP-like_sf"/>
</dbReference>
<dbReference type="Gene3D" id="3.30.559.10">
    <property type="entry name" value="Chloramphenicol acetyltransferase-like domain"/>
    <property type="match status" value="1"/>
</dbReference>
<evidence type="ECO:0000256" key="3">
    <source>
        <dbReference type="ARBA" id="ARBA00022553"/>
    </source>
</evidence>
<dbReference type="InterPro" id="IPR023213">
    <property type="entry name" value="CAT-like_dom_sf"/>
</dbReference>
<evidence type="ECO:0000313" key="6">
    <source>
        <dbReference type="Proteomes" id="UP000002943"/>
    </source>
</evidence>
<dbReference type="EMBL" id="AEIU01000086">
    <property type="protein sequence ID" value="EFP95827.1"/>
    <property type="molecule type" value="Genomic_DNA"/>
</dbReference>
<dbReference type="GO" id="GO:0044550">
    <property type="term" value="P:secondary metabolite biosynthetic process"/>
    <property type="evidence" value="ECO:0007669"/>
    <property type="project" value="TreeGrafter"/>
</dbReference>
<dbReference type="PANTHER" id="PTHR45527">
    <property type="entry name" value="NONRIBOSOMAL PEPTIDE SYNTHETASE"/>
    <property type="match status" value="1"/>
</dbReference>
<proteinExistence type="predicted"/>
<dbReference type="eggNOG" id="COG1020">
    <property type="taxonomic scope" value="Bacteria"/>
</dbReference>
<organism evidence="5 6">
    <name type="scientific">Vibrio caribbeanicus ATCC BAA-2122</name>
    <dbReference type="NCBI Taxonomy" id="796620"/>
    <lineage>
        <taxon>Bacteria</taxon>
        <taxon>Pseudomonadati</taxon>
        <taxon>Pseudomonadota</taxon>
        <taxon>Gammaproteobacteria</taxon>
        <taxon>Vibrionales</taxon>
        <taxon>Vibrionaceae</taxon>
        <taxon>Vibrio</taxon>
    </lineage>
</organism>
<dbReference type="InterPro" id="IPR006162">
    <property type="entry name" value="Ppantetheine_attach_site"/>
</dbReference>
<dbReference type="GO" id="GO:0005737">
    <property type="term" value="C:cytoplasm"/>
    <property type="evidence" value="ECO:0007669"/>
    <property type="project" value="TreeGrafter"/>
</dbReference>
<dbReference type="Pfam" id="PF00501">
    <property type="entry name" value="AMP-binding"/>
    <property type="match status" value="1"/>
</dbReference>
<dbReference type="SUPFAM" id="SSF56801">
    <property type="entry name" value="Acetyl-CoA synthetase-like"/>
    <property type="match status" value="1"/>
</dbReference>
<dbReference type="Proteomes" id="UP000002943">
    <property type="component" value="Unassembled WGS sequence"/>
</dbReference>
<accession>E3BMB5</accession>
<dbReference type="InterPro" id="IPR010071">
    <property type="entry name" value="AA_adenyl_dom"/>
</dbReference>
<keyword evidence="3" id="KW-0597">Phosphoprotein</keyword>
<sequence length="1015" mass="114469">MENIVPIFATIAMQSSTHPHKKAIVFGENTLSFLELETLSNQVAHYLLECYPNNPKGNVAIYLEPCLLLPAIILGVMKAGFNYVPLSSFQPPKRLMQILNDAGSLAIITTTALQRKLSGTKKNIINIESNPFQHFPTDGVTLPKVTKEDLAYILYTSGSTGIPKGVEINHANLSYYINWFNNELWTKTQALLPLTSSLSFAAAVSQLFSPLSRGDTLHILPSGILNHPERLLSWLNQQDNTALYCVPTIWHELLDYAQSHNIENQLPKTVFLSGEAVADDLKQRTFHTIDNVRLFNLYGPTETVANCTYSELSAKEEVHLGQAIKGSQAFLLDKNNQPVAKGDIGEICIAGPGVAMGYRQRPNLTQQRFFQYAGQTAHRTGDLGRFNDQGQLIYLGRKDRQVKINGVRIELSEIEAYLRQFSTIADAAVKHIDGALIGYLKTSEKPSAWDLRSFLKQRCPDAMIPSQFIYLESFPKLPNGKLDLSRLPAPRCERPNLSGEYCSPSNELEKDIIDIWQEVLGFSSLGVNDDFFELGGSSLQAMRARTLIRRRMYSEIDLNLFFNNPTPRRLASVIPYYLTNGADEIDPAQQTLIPSDDGYQPLSAQESYFVTLEQTSDNKLAYQPAFAIHIQGKIELDALNWSLQRVLTNNPILRTRFNLDDHCALEGGFKTDDILIKRIGVSHLENNLKRLSDQTLIECADLSEIDIDTTAPISLSVMSRNQTEHAVLIRVHHAVFDHESIGLFYEQFLQAYQAFLAGDYGYGQNVEHHFNQTQHKGACPNRVAEMKFWMRQFASYIDKGADASPYTQHPHSAARSYSLELSQDFSQQIKQFAQTHKTSPYSLLLALFSRALNKRTSYKHVPIGLPVSSRAMCQHDTQIGCFVNMLTYYDIHETKENLGSFLDASHKHIYSLVENLSIPYPQLVSAMREQRWFEHLHFPVSFNYLNPVPDPMTIAHCHFSVKAMTESTARSDLNLTVSDGESLTIHFDYEQAAFSKDDIVMLSEHYLNLISDAIY</sequence>
<feature type="domain" description="Carrier" evidence="4">
    <location>
        <begin position="503"/>
        <end position="578"/>
    </location>
</feature>
<dbReference type="PROSITE" id="PS00012">
    <property type="entry name" value="PHOSPHOPANTETHEINE"/>
    <property type="match status" value="1"/>
</dbReference>
<keyword evidence="2" id="KW-0596">Phosphopantetheine</keyword>
<dbReference type="Pfam" id="PF00668">
    <property type="entry name" value="Condensation"/>
    <property type="match status" value="1"/>
</dbReference>
<dbReference type="PROSITE" id="PS50075">
    <property type="entry name" value="CARRIER"/>
    <property type="match status" value="1"/>
</dbReference>
<dbReference type="InterPro" id="IPR045851">
    <property type="entry name" value="AMP-bd_C_sf"/>
</dbReference>
<dbReference type="Pfam" id="PF00550">
    <property type="entry name" value="PP-binding"/>
    <property type="match status" value="1"/>
</dbReference>
<dbReference type="AlphaFoldDB" id="E3BMB5"/>
<dbReference type="GO" id="GO:0003824">
    <property type="term" value="F:catalytic activity"/>
    <property type="evidence" value="ECO:0007669"/>
    <property type="project" value="InterPro"/>
</dbReference>
<dbReference type="STRING" id="796620.VIBC2010_14149"/>
<dbReference type="Gene3D" id="3.30.300.30">
    <property type="match status" value="1"/>
</dbReference>
<dbReference type="PROSITE" id="PS00455">
    <property type="entry name" value="AMP_BINDING"/>
    <property type="match status" value="1"/>
</dbReference>
<evidence type="ECO:0000259" key="4">
    <source>
        <dbReference type="PROSITE" id="PS50075"/>
    </source>
</evidence>
<reference evidence="5 6" key="1">
    <citation type="journal article" date="2012" name="Int. J. Syst. Evol. Microbiol.">
        <title>Vibrio caribbeanicus sp. nov., isolated from the marine sponge Scleritoderma cyanea.</title>
        <authorList>
            <person name="Hoffmann M."/>
            <person name="Monday S.R."/>
            <person name="Allard M.W."/>
            <person name="Strain E.A."/>
            <person name="Whittaker P."/>
            <person name="Naum M."/>
            <person name="McCarthy P.J."/>
            <person name="Lopez J.V."/>
            <person name="Fischer M."/>
            <person name="Brown E.W."/>
        </authorList>
    </citation>
    <scope>NUCLEOTIDE SEQUENCE [LARGE SCALE GENOMIC DNA]</scope>
    <source>
        <strain evidence="5 6">ATCC BAA-2122</strain>
    </source>
</reference>
<dbReference type="CDD" id="cd05930">
    <property type="entry name" value="A_NRPS"/>
    <property type="match status" value="1"/>
</dbReference>
<dbReference type="GO" id="GO:0043041">
    <property type="term" value="P:amino acid activation for nonribosomal peptide biosynthetic process"/>
    <property type="evidence" value="ECO:0007669"/>
    <property type="project" value="TreeGrafter"/>
</dbReference>
<evidence type="ECO:0000313" key="5">
    <source>
        <dbReference type="EMBL" id="EFP95827.1"/>
    </source>
</evidence>
<dbReference type="Gene3D" id="3.30.559.30">
    <property type="entry name" value="Nonribosomal peptide synthetase, condensation domain"/>
    <property type="match status" value="1"/>
</dbReference>
<comment type="caution">
    <text evidence="5">The sequence shown here is derived from an EMBL/GenBank/DDBJ whole genome shotgun (WGS) entry which is preliminary data.</text>
</comment>
<dbReference type="NCBIfam" id="TIGR01733">
    <property type="entry name" value="AA-adenyl-dom"/>
    <property type="match status" value="1"/>
</dbReference>
<dbReference type="PANTHER" id="PTHR45527:SF1">
    <property type="entry name" value="FATTY ACID SYNTHASE"/>
    <property type="match status" value="1"/>
</dbReference>
<dbReference type="OrthoDB" id="5817163at2"/>
<comment type="cofactor">
    <cofactor evidence="1">
        <name>pantetheine 4'-phosphate</name>
        <dbReference type="ChEBI" id="CHEBI:47942"/>
    </cofactor>
</comment>
<dbReference type="RefSeq" id="WP_009602237.1">
    <property type="nucleotide sequence ID" value="NZ_AEIU01000086.1"/>
</dbReference>
<dbReference type="InterPro" id="IPR000873">
    <property type="entry name" value="AMP-dep_synth/lig_dom"/>
</dbReference>
<dbReference type="Gene3D" id="3.40.50.12780">
    <property type="entry name" value="N-terminal domain of ligase-like"/>
    <property type="match status" value="1"/>
</dbReference>
<dbReference type="SUPFAM" id="SSF47336">
    <property type="entry name" value="ACP-like"/>
    <property type="match status" value="1"/>
</dbReference>
<dbReference type="InterPro" id="IPR001242">
    <property type="entry name" value="Condensation_dom"/>
</dbReference>